<dbReference type="Gene3D" id="3.40.50.1580">
    <property type="entry name" value="Nucleoside phosphorylase domain"/>
    <property type="match status" value="1"/>
</dbReference>
<evidence type="ECO:0000313" key="9">
    <source>
        <dbReference type="Proteomes" id="UP000230119"/>
    </source>
</evidence>
<organism evidence="8 9">
    <name type="scientific">Candidatus Roizmanbacteria bacterium CG03_land_8_20_14_0_80_39_12</name>
    <dbReference type="NCBI Taxonomy" id="1974847"/>
    <lineage>
        <taxon>Bacteria</taxon>
        <taxon>Candidatus Roizmaniibacteriota</taxon>
    </lineage>
</organism>
<proteinExistence type="inferred from homology"/>
<dbReference type="GO" id="GO:0005737">
    <property type="term" value="C:cytoplasm"/>
    <property type="evidence" value="ECO:0007669"/>
    <property type="project" value="TreeGrafter"/>
</dbReference>
<name>A0A2M7BT72_9BACT</name>
<dbReference type="Pfam" id="PF01048">
    <property type="entry name" value="PNP_UDP_1"/>
    <property type="match status" value="1"/>
</dbReference>
<dbReference type="EC" id="2.4.2.1" evidence="3"/>
<feature type="non-terminal residue" evidence="8">
    <location>
        <position position="1"/>
    </location>
</feature>
<evidence type="ECO:0000256" key="5">
    <source>
        <dbReference type="ARBA" id="ARBA00022679"/>
    </source>
</evidence>
<dbReference type="InterPro" id="IPR035994">
    <property type="entry name" value="Nucleoside_phosphorylase_sf"/>
</dbReference>
<evidence type="ECO:0000256" key="2">
    <source>
        <dbReference type="ARBA" id="ARBA00006751"/>
    </source>
</evidence>
<evidence type="ECO:0000259" key="7">
    <source>
        <dbReference type="Pfam" id="PF01048"/>
    </source>
</evidence>
<dbReference type="GO" id="GO:0009116">
    <property type="term" value="P:nucleoside metabolic process"/>
    <property type="evidence" value="ECO:0007669"/>
    <property type="project" value="InterPro"/>
</dbReference>
<reference evidence="9" key="1">
    <citation type="submission" date="2017-09" db="EMBL/GenBank/DDBJ databases">
        <title>Depth-based differentiation of microbial function through sediment-hosted aquifers and enrichment of novel symbionts in the deep terrestrial subsurface.</title>
        <authorList>
            <person name="Probst A.J."/>
            <person name="Ladd B."/>
            <person name="Jarett J.K."/>
            <person name="Geller-Mcgrath D.E."/>
            <person name="Sieber C.M.K."/>
            <person name="Emerson J.B."/>
            <person name="Anantharaman K."/>
            <person name="Thomas B.C."/>
            <person name="Malmstrom R."/>
            <person name="Stieglmeier M."/>
            <person name="Klingl A."/>
            <person name="Woyke T."/>
            <person name="Ryan C.M."/>
            <person name="Banfield J.F."/>
        </authorList>
    </citation>
    <scope>NUCLEOTIDE SEQUENCE [LARGE SCALE GENOMIC DNA]</scope>
</reference>
<keyword evidence="5" id="KW-0808">Transferase</keyword>
<dbReference type="EMBL" id="PEVA01000056">
    <property type="protein sequence ID" value="PIV08685.1"/>
    <property type="molecule type" value="Genomic_DNA"/>
</dbReference>
<dbReference type="GO" id="GO:0004731">
    <property type="term" value="F:purine-nucleoside phosphorylase activity"/>
    <property type="evidence" value="ECO:0007669"/>
    <property type="project" value="UniProtKB-EC"/>
</dbReference>
<dbReference type="PANTHER" id="PTHR11904:SF9">
    <property type="entry name" value="PURINE NUCLEOSIDE PHOSPHORYLASE-RELATED"/>
    <property type="match status" value="1"/>
</dbReference>
<sequence length="96" mass="10582">KICVEHEIPFHEGSYVYYHGPNFETPADKMALRFLGADVVGMSTVPETLAARALNIDVLGLVFVTNLAFVKHNHKEVLAEADKASGMMKILLKNVV</sequence>
<keyword evidence="4" id="KW-0328">Glycosyltransferase</keyword>
<evidence type="ECO:0000256" key="3">
    <source>
        <dbReference type="ARBA" id="ARBA00011886"/>
    </source>
</evidence>
<dbReference type="PANTHER" id="PTHR11904">
    <property type="entry name" value="METHYLTHIOADENOSINE/PURINE NUCLEOSIDE PHOSPHORYLASE"/>
    <property type="match status" value="1"/>
</dbReference>
<dbReference type="SUPFAM" id="SSF53167">
    <property type="entry name" value="Purine and uridine phosphorylases"/>
    <property type="match status" value="1"/>
</dbReference>
<gene>
    <name evidence="8" type="ORF">COS52_01390</name>
</gene>
<dbReference type="UniPathway" id="UPA00606"/>
<dbReference type="InterPro" id="IPR011268">
    <property type="entry name" value="Purine_phosphorylase"/>
</dbReference>
<comment type="pathway">
    <text evidence="1">Purine metabolism; purine nucleoside salvage.</text>
</comment>
<accession>A0A2M7BT72</accession>
<dbReference type="InterPro" id="IPR000845">
    <property type="entry name" value="Nucleoside_phosphorylase_d"/>
</dbReference>
<protein>
    <recommendedName>
        <fullName evidence="3">purine-nucleoside phosphorylase</fullName>
        <ecNumber evidence="3">2.4.2.1</ecNumber>
    </recommendedName>
    <alternativeName>
        <fullName evidence="6">Inosine-guanosine phosphorylase</fullName>
    </alternativeName>
</protein>
<evidence type="ECO:0000256" key="1">
    <source>
        <dbReference type="ARBA" id="ARBA00005058"/>
    </source>
</evidence>
<evidence type="ECO:0000313" key="8">
    <source>
        <dbReference type="EMBL" id="PIV08685.1"/>
    </source>
</evidence>
<dbReference type="AlphaFoldDB" id="A0A2M7BT72"/>
<evidence type="ECO:0000256" key="4">
    <source>
        <dbReference type="ARBA" id="ARBA00022676"/>
    </source>
</evidence>
<feature type="domain" description="Nucleoside phosphorylase" evidence="7">
    <location>
        <begin position="3"/>
        <end position="95"/>
    </location>
</feature>
<evidence type="ECO:0000256" key="6">
    <source>
        <dbReference type="ARBA" id="ARBA00031036"/>
    </source>
</evidence>
<dbReference type="Proteomes" id="UP000230119">
    <property type="component" value="Unassembled WGS sequence"/>
</dbReference>
<comment type="caution">
    <text evidence="8">The sequence shown here is derived from an EMBL/GenBank/DDBJ whole genome shotgun (WGS) entry which is preliminary data.</text>
</comment>
<comment type="similarity">
    <text evidence="2">Belongs to the PNP/MTAP phosphorylase family.</text>
</comment>